<evidence type="ECO:0000256" key="12">
    <source>
        <dbReference type="SAM" id="SignalP"/>
    </source>
</evidence>
<dbReference type="Pfam" id="PF07715">
    <property type="entry name" value="Plug"/>
    <property type="match status" value="1"/>
</dbReference>
<comment type="subcellular location">
    <subcellularLocation>
        <location evidence="1 10">Cell outer membrane</location>
        <topology evidence="1 10">Multi-pass membrane protein</topology>
    </subcellularLocation>
</comment>
<dbReference type="EMBL" id="JAKRRX010000030">
    <property type="protein sequence ID" value="MCW8333655.1"/>
    <property type="molecule type" value="Genomic_DNA"/>
</dbReference>
<dbReference type="InterPro" id="IPR039426">
    <property type="entry name" value="TonB-dep_rcpt-like"/>
</dbReference>
<keyword evidence="7 11" id="KW-0798">TonB box</keyword>
<feature type="domain" description="TonB-dependent receptor-like beta-barrel" evidence="13">
    <location>
        <begin position="255"/>
        <end position="608"/>
    </location>
</feature>
<dbReference type="CDD" id="cd01347">
    <property type="entry name" value="ligand_gated_channel"/>
    <property type="match status" value="1"/>
</dbReference>
<dbReference type="AlphaFoldDB" id="A0A9X3HQS6"/>
<keyword evidence="4 10" id="KW-0812">Transmembrane</keyword>
<evidence type="ECO:0000313" key="16">
    <source>
        <dbReference type="Proteomes" id="UP001155586"/>
    </source>
</evidence>
<evidence type="ECO:0000256" key="3">
    <source>
        <dbReference type="ARBA" id="ARBA00022452"/>
    </source>
</evidence>
<dbReference type="Gene3D" id="2.170.130.10">
    <property type="entry name" value="TonB-dependent receptor, plug domain"/>
    <property type="match status" value="1"/>
</dbReference>
<evidence type="ECO:0000256" key="4">
    <source>
        <dbReference type="ARBA" id="ARBA00022692"/>
    </source>
</evidence>
<evidence type="ECO:0000256" key="6">
    <source>
        <dbReference type="ARBA" id="ARBA00023065"/>
    </source>
</evidence>
<dbReference type="Gene3D" id="2.40.170.20">
    <property type="entry name" value="TonB-dependent receptor, beta-barrel domain"/>
    <property type="match status" value="1"/>
</dbReference>
<keyword evidence="8 10" id="KW-0472">Membrane</keyword>
<evidence type="ECO:0000256" key="5">
    <source>
        <dbReference type="ARBA" id="ARBA00022729"/>
    </source>
</evidence>
<evidence type="ECO:0000256" key="7">
    <source>
        <dbReference type="ARBA" id="ARBA00023077"/>
    </source>
</evidence>
<dbReference type="PANTHER" id="PTHR30069">
    <property type="entry name" value="TONB-DEPENDENT OUTER MEMBRANE RECEPTOR"/>
    <property type="match status" value="1"/>
</dbReference>
<feature type="signal peptide" evidence="12">
    <location>
        <begin position="1"/>
        <end position="23"/>
    </location>
</feature>
<dbReference type="InterPro" id="IPR036942">
    <property type="entry name" value="Beta-barrel_TonB_sf"/>
</dbReference>
<dbReference type="SUPFAM" id="SSF56935">
    <property type="entry name" value="Porins"/>
    <property type="match status" value="1"/>
</dbReference>
<keyword evidence="9 10" id="KW-0998">Cell outer membrane</keyword>
<feature type="domain" description="TonB-dependent receptor plug" evidence="14">
    <location>
        <begin position="42"/>
        <end position="150"/>
    </location>
</feature>
<gene>
    <name evidence="15" type="ORF">MD483_07445</name>
</gene>
<evidence type="ECO:0000256" key="9">
    <source>
        <dbReference type="ARBA" id="ARBA00023237"/>
    </source>
</evidence>
<evidence type="ECO:0000256" key="2">
    <source>
        <dbReference type="ARBA" id="ARBA00022448"/>
    </source>
</evidence>
<name>A0A9X3HQS6_9VIBR</name>
<reference evidence="15" key="1">
    <citation type="submission" date="2022-02" db="EMBL/GenBank/DDBJ databases">
        <title>Vibrio sp. nov., a new bacterium isolated from Bohai sea, China.</title>
        <authorList>
            <person name="Yuan Y."/>
        </authorList>
    </citation>
    <scope>NUCLEOTIDE SEQUENCE</scope>
    <source>
        <strain evidence="15">DBSS07</strain>
    </source>
</reference>
<keyword evidence="2 10" id="KW-0813">Transport</keyword>
<evidence type="ECO:0000313" key="15">
    <source>
        <dbReference type="EMBL" id="MCW8333655.1"/>
    </source>
</evidence>
<keyword evidence="16" id="KW-1185">Reference proteome</keyword>
<keyword evidence="5 12" id="KW-0732">Signal</keyword>
<proteinExistence type="inferred from homology"/>
<dbReference type="InterPro" id="IPR000531">
    <property type="entry name" value="Beta-barrel_TonB"/>
</dbReference>
<evidence type="ECO:0000256" key="1">
    <source>
        <dbReference type="ARBA" id="ARBA00004571"/>
    </source>
</evidence>
<dbReference type="GO" id="GO:0015344">
    <property type="term" value="F:siderophore uptake transmembrane transporter activity"/>
    <property type="evidence" value="ECO:0007669"/>
    <property type="project" value="TreeGrafter"/>
</dbReference>
<accession>A0A9X3HQS6</accession>
<dbReference type="Proteomes" id="UP001155586">
    <property type="component" value="Unassembled WGS sequence"/>
</dbReference>
<dbReference type="InterPro" id="IPR037066">
    <property type="entry name" value="Plug_dom_sf"/>
</dbReference>
<keyword evidence="3 10" id="KW-1134">Transmembrane beta strand</keyword>
<comment type="similarity">
    <text evidence="10 11">Belongs to the TonB-dependent receptor family.</text>
</comment>
<dbReference type="RefSeq" id="WP_265687158.1">
    <property type="nucleotide sequence ID" value="NZ_JAKRRX010000030.1"/>
</dbReference>
<evidence type="ECO:0000259" key="13">
    <source>
        <dbReference type="Pfam" id="PF00593"/>
    </source>
</evidence>
<dbReference type="PANTHER" id="PTHR30069:SF53">
    <property type="entry name" value="COLICIN I RECEPTOR-RELATED"/>
    <property type="match status" value="1"/>
</dbReference>
<protein>
    <submittedName>
        <fullName evidence="15">TonB-dependent receptor</fullName>
    </submittedName>
</protein>
<organism evidence="15 16">
    <name type="scientific">Vibrio paucivorans</name>
    <dbReference type="NCBI Taxonomy" id="2829489"/>
    <lineage>
        <taxon>Bacteria</taxon>
        <taxon>Pseudomonadati</taxon>
        <taxon>Pseudomonadota</taxon>
        <taxon>Gammaproteobacteria</taxon>
        <taxon>Vibrionales</taxon>
        <taxon>Vibrionaceae</taxon>
        <taxon>Vibrio</taxon>
    </lineage>
</organism>
<keyword evidence="15" id="KW-0675">Receptor</keyword>
<keyword evidence="6" id="KW-0406">Ion transport</keyword>
<evidence type="ECO:0000259" key="14">
    <source>
        <dbReference type="Pfam" id="PF07715"/>
    </source>
</evidence>
<comment type="caution">
    <text evidence="15">The sequence shown here is derived from an EMBL/GenBank/DDBJ whole genome shotgun (WGS) entry which is preliminary data.</text>
</comment>
<dbReference type="GO" id="GO:0009279">
    <property type="term" value="C:cell outer membrane"/>
    <property type="evidence" value="ECO:0007669"/>
    <property type="project" value="UniProtKB-SubCell"/>
</dbReference>
<evidence type="ECO:0000256" key="8">
    <source>
        <dbReference type="ARBA" id="ARBA00023136"/>
    </source>
</evidence>
<dbReference type="GO" id="GO:0044718">
    <property type="term" value="P:siderophore transmembrane transport"/>
    <property type="evidence" value="ECO:0007669"/>
    <property type="project" value="TreeGrafter"/>
</dbReference>
<sequence>MNCFRLAPLGVFFLSFGVASVSANDETDEVMVVTATSYQKRVSEAPASVSVITEEELALLPYNNLADALVTTSGVNIADLGQGKKGIEIRGMDVSQSLILVNGRRLSGASDMMGHSNFELQNIPVSDIERIEIIKGPMSALYGSDALGGVVNVITKPTANEWSGSVRGGGAMTVDEDGNATNIEARASGALIDDKLLMKIAAGQTQQDLIENRYQAGETDIAGSKNKFVDVELKGIIDDRQEVDLGVKVGQSETWYDSVDRSSNVVRSTTTYDTLDYSLAHNGFWDFGDSQIRVYGTRVTQSNEKNIGEPNSGNDVDEDIVDGYLQFYAHNAHHMTIGGQWSEQRLKSTDLTSGGDSIDQTALFIQDDIELRNDLSLLLGLRHDDHSEFGGHTSPRAYLVYTPTKNWTLKGGYGEGFKAPTIKELASDYYNTVPGRSFDIRGNADLKPEVNKSYELSAQYMSDRWDTTITLFDNNVENLIDLAYADTVDGREVREYVNVDEARIKGLEWSGNVTLSSAWFVNMNLTLLDTEDKSTGKALENKPESQAYVALNWQATDALITKVSMRHVGEQSYESRGTSYDLPSYQTYDLAANYKMKSFDISMGVSNLFDLYLEDESENFSYAILPRQVYLNGTYRL</sequence>
<dbReference type="PROSITE" id="PS52016">
    <property type="entry name" value="TONB_DEPENDENT_REC_3"/>
    <property type="match status" value="1"/>
</dbReference>
<dbReference type="InterPro" id="IPR012910">
    <property type="entry name" value="Plug_dom"/>
</dbReference>
<evidence type="ECO:0000256" key="10">
    <source>
        <dbReference type="PROSITE-ProRule" id="PRU01360"/>
    </source>
</evidence>
<dbReference type="Pfam" id="PF00593">
    <property type="entry name" value="TonB_dep_Rec_b-barrel"/>
    <property type="match status" value="1"/>
</dbReference>
<evidence type="ECO:0000256" key="11">
    <source>
        <dbReference type="RuleBase" id="RU003357"/>
    </source>
</evidence>
<feature type="chain" id="PRO_5040834901" evidence="12">
    <location>
        <begin position="24"/>
        <end position="637"/>
    </location>
</feature>